<feature type="region of interest" description="Disordered" evidence="3">
    <location>
        <begin position="180"/>
        <end position="227"/>
    </location>
</feature>
<dbReference type="Proteomes" id="UP000648075">
    <property type="component" value="Unassembled WGS sequence"/>
</dbReference>
<dbReference type="EMBL" id="BMZA01000013">
    <property type="protein sequence ID" value="GGZ12076.1"/>
    <property type="molecule type" value="Genomic_DNA"/>
</dbReference>
<dbReference type="AlphaFoldDB" id="A0A918PIN4"/>
<protein>
    <recommendedName>
        <fullName evidence="5">EF-hand domain-containing protein</fullName>
    </recommendedName>
</protein>
<feature type="domain" description="EF-hand" evidence="5">
    <location>
        <begin position="170"/>
        <end position="205"/>
    </location>
</feature>
<feature type="region of interest" description="Disordered" evidence="3">
    <location>
        <begin position="106"/>
        <end position="149"/>
    </location>
</feature>
<dbReference type="Gene3D" id="1.10.238.10">
    <property type="entry name" value="EF-hand"/>
    <property type="match status" value="2"/>
</dbReference>
<reference evidence="6" key="1">
    <citation type="journal article" date="2014" name="Int. J. Syst. Evol. Microbiol.">
        <title>Complete genome sequence of Corynebacterium casei LMG S-19264T (=DSM 44701T), isolated from a smear-ripened cheese.</title>
        <authorList>
            <consortium name="US DOE Joint Genome Institute (JGI-PGF)"/>
            <person name="Walter F."/>
            <person name="Albersmeier A."/>
            <person name="Kalinowski J."/>
            <person name="Ruckert C."/>
        </authorList>
    </citation>
    <scope>NUCLEOTIDE SEQUENCE</scope>
    <source>
        <strain evidence="6">KCTC 32255</strain>
    </source>
</reference>
<evidence type="ECO:0000313" key="6">
    <source>
        <dbReference type="EMBL" id="GGZ12076.1"/>
    </source>
</evidence>
<evidence type="ECO:0000313" key="7">
    <source>
        <dbReference type="Proteomes" id="UP000648075"/>
    </source>
</evidence>
<dbReference type="SUPFAM" id="SSF47473">
    <property type="entry name" value="EF-hand"/>
    <property type="match status" value="1"/>
</dbReference>
<keyword evidence="4" id="KW-0732">Signal</keyword>
<reference evidence="6" key="2">
    <citation type="submission" date="2020-09" db="EMBL/GenBank/DDBJ databases">
        <authorList>
            <person name="Sun Q."/>
            <person name="Kim S."/>
        </authorList>
    </citation>
    <scope>NUCLEOTIDE SEQUENCE</scope>
    <source>
        <strain evidence="6">KCTC 32255</strain>
    </source>
</reference>
<dbReference type="Pfam" id="PF13499">
    <property type="entry name" value="EF-hand_7"/>
    <property type="match status" value="1"/>
</dbReference>
<feature type="compositionally biased region" description="Basic and acidic residues" evidence="3">
    <location>
        <begin position="180"/>
        <end position="197"/>
    </location>
</feature>
<dbReference type="InterPro" id="IPR002048">
    <property type="entry name" value="EF_hand_dom"/>
</dbReference>
<accession>A0A918PIN4</accession>
<evidence type="ECO:0000256" key="3">
    <source>
        <dbReference type="SAM" id="MobiDB-lite"/>
    </source>
</evidence>
<dbReference type="GO" id="GO:0005509">
    <property type="term" value="F:calcium ion binding"/>
    <property type="evidence" value="ECO:0007669"/>
    <property type="project" value="InterPro"/>
</dbReference>
<proteinExistence type="predicted"/>
<feature type="domain" description="EF-hand" evidence="5">
    <location>
        <begin position="84"/>
        <end position="111"/>
    </location>
</feature>
<feature type="domain" description="EF-hand" evidence="5">
    <location>
        <begin position="48"/>
        <end position="83"/>
    </location>
</feature>
<dbReference type="PROSITE" id="PS50222">
    <property type="entry name" value="EF_HAND_2"/>
    <property type="match status" value="3"/>
</dbReference>
<sequence length="227" mass="23761">MKTTIAKTLLALSAGTLAIGSIAYAQMPEGHERPKMDANGDGVITRAESQAAAEAMFTRMDVNKDGKLDKADREAHMTEMKTKMFARLDANGDGSISRTEFMAAGPMGHGGPDGPPPPGDDMAGMDHGKPGGKHGGGHHGRGHRGMGGGMGMMMAKMADTNNDGAVSKAEFMAAATKHFDEADANKDGKITKEERQAMHQKMRAAWKDRRGGGDAPDGPGAPDDDGE</sequence>
<comment type="caution">
    <text evidence="6">The sequence shown here is derived from an EMBL/GenBank/DDBJ whole genome shotgun (WGS) entry which is preliminary data.</text>
</comment>
<dbReference type="InterPro" id="IPR011992">
    <property type="entry name" value="EF-hand-dom_pair"/>
</dbReference>
<keyword evidence="1" id="KW-0479">Metal-binding</keyword>
<dbReference type="InterPro" id="IPR018247">
    <property type="entry name" value="EF_Hand_1_Ca_BS"/>
</dbReference>
<dbReference type="SMART" id="SM00054">
    <property type="entry name" value="EFh"/>
    <property type="match status" value="4"/>
</dbReference>
<organism evidence="6 7">
    <name type="scientific">Novosphingobium colocasiae</name>
    <dbReference type="NCBI Taxonomy" id="1256513"/>
    <lineage>
        <taxon>Bacteria</taxon>
        <taxon>Pseudomonadati</taxon>
        <taxon>Pseudomonadota</taxon>
        <taxon>Alphaproteobacteria</taxon>
        <taxon>Sphingomonadales</taxon>
        <taxon>Sphingomonadaceae</taxon>
        <taxon>Novosphingobium</taxon>
    </lineage>
</organism>
<dbReference type="Pfam" id="PF13202">
    <property type="entry name" value="EF-hand_5"/>
    <property type="match status" value="3"/>
</dbReference>
<feature type="signal peptide" evidence="4">
    <location>
        <begin position="1"/>
        <end position="25"/>
    </location>
</feature>
<dbReference type="PANTHER" id="PTHR10827:SF98">
    <property type="entry name" value="45 KDA CALCIUM-BINDING PROTEIN"/>
    <property type="match status" value="1"/>
</dbReference>
<dbReference type="RefSeq" id="WP_189622002.1">
    <property type="nucleotide sequence ID" value="NZ_BMZA01000013.1"/>
</dbReference>
<feature type="compositionally biased region" description="Basic residues" evidence="3">
    <location>
        <begin position="130"/>
        <end position="144"/>
    </location>
</feature>
<keyword evidence="2" id="KW-0677">Repeat</keyword>
<dbReference type="PANTHER" id="PTHR10827">
    <property type="entry name" value="RETICULOCALBIN"/>
    <property type="match status" value="1"/>
</dbReference>
<evidence type="ECO:0000256" key="2">
    <source>
        <dbReference type="ARBA" id="ARBA00022737"/>
    </source>
</evidence>
<evidence type="ECO:0000259" key="5">
    <source>
        <dbReference type="PROSITE" id="PS50222"/>
    </source>
</evidence>
<name>A0A918PIN4_9SPHN</name>
<dbReference type="PROSITE" id="PS00018">
    <property type="entry name" value="EF_HAND_1"/>
    <property type="match status" value="1"/>
</dbReference>
<evidence type="ECO:0000256" key="4">
    <source>
        <dbReference type="SAM" id="SignalP"/>
    </source>
</evidence>
<gene>
    <name evidence="6" type="ORF">GCM10011614_28990</name>
</gene>
<feature type="chain" id="PRO_5037437700" description="EF-hand domain-containing protein" evidence="4">
    <location>
        <begin position="26"/>
        <end position="227"/>
    </location>
</feature>
<evidence type="ECO:0000256" key="1">
    <source>
        <dbReference type="ARBA" id="ARBA00022723"/>
    </source>
</evidence>
<keyword evidence="7" id="KW-1185">Reference proteome</keyword>